<reference evidence="1 2" key="1">
    <citation type="submission" date="2019-09" db="EMBL/GenBank/DDBJ databases">
        <title>In-depth cultivation of the pig gut microbiome towards novel bacterial diversity and tailored functional studies.</title>
        <authorList>
            <person name="Wylensek D."/>
            <person name="Hitch T.C.A."/>
            <person name="Clavel T."/>
        </authorList>
    </citation>
    <scope>NUCLEOTIDE SEQUENCE [LARGE SCALE GENOMIC DNA]</scope>
    <source>
        <strain evidence="1 2">WCA3-693-APC-4?</strain>
    </source>
</reference>
<dbReference type="EMBL" id="VUNQ01000062">
    <property type="protein sequence ID" value="MSU03264.1"/>
    <property type="molecule type" value="Genomic_DNA"/>
</dbReference>
<dbReference type="InterPro" id="IPR024227">
    <property type="entry name" value="DUF3795"/>
</dbReference>
<gene>
    <name evidence="1" type="ORF">FYJ83_17530</name>
</gene>
<evidence type="ECO:0000313" key="1">
    <source>
        <dbReference type="EMBL" id="MSU03264.1"/>
    </source>
</evidence>
<protein>
    <submittedName>
        <fullName evidence="1">DUF3795 domain-containing protein</fullName>
    </submittedName>
</protein>
<dbReference type="AlphaFoldDB" id="A0A6N7Y316"/>
<organism evidence="1 2">
    <name type="scientific">Tissierella pigra</name>
    <dbReference type="NCBI Taxonomy" id="2607614"/>
    <lineage>
        <taxon>Bacteria</taxon>
        <taxon>Bacillati</taxon>
        <taxon>Bacillota</taxon>
        <taxon>Tissierellia</taxon>
        <taxon>Tissierellales</taxon>
        <taxon>Tissierellaceae</taxon>
        <taxon>Tissierella</taxon>
    </lineage>
</organism>
<evidence type="ECO:0000313" key="2">
    <source>
        <dbReference type="Proteomes" id="UP000469523"/>
    </source>
</evidence>
<keyword evidence="2" id="KW-1185">Reference proteome</keyword>
<sequence length="187" mass="21089">MKNFQRKDLMFSLCGLNCELCTMKLDSYCPGCGGGAGNQGCAIAKCSLQHGDIEYCYLCSEYPCEKYKGIDEFDSFITHRNQLKDMKKSQKIGTEQYNAELIEKSEILKHLLANYNDGRRKSFFGIAVNLLDLHGLKNIIEQINSKTAYENLTLKERANVAVTVFQTVAGQKNIVLKLNKKHAKKSC</sequence>
<dbReference type="Proteomes" id="UP000469523">
    <property type="component" value="Unassembled WGS sequence"/>
</dbReference>
<proteinExistence type="predicted"/>
<name>A0A6N7Y316_9FIRM</name>
<comment type="caution">
    <text evidence="1">The sequence shown here is derived from an EMBL/GenBank/DDBJ whole genome shotgun (WGS) entry which is preliminary data.</text>
</comment>
<dbReference type="RefSeq" id="WP_154442827.1">
    <property type="nucleotide sequence ID" value="NZ_JAHLPJ010000001.1"/>
</dbReference>
<accession>A0A6N7Y316</accession>
<dbReference type="Pfam" id="PF12675">
    <property type="entry name" value="DUF3795"/>
    <property type="match status" value="1"/>
</dbReference>